<evidence type="ECO:0000256" key="7">
    <source>
        <dbReference type="SAM" id="Phobius"/>
    </source>
</evidence>
<evidence type="ECO:0000313" key="9">
    <source>
        <dbReference type="EMBL" id="WIA12839.1"/>
    </source>
</evidence>
<dbReference type="InterPro" id="IPR002859">
    <property type="entry name" value="PKD/REJ-like"/>
</dbReference>
<feature type="compositionally biased region" description="Low complexity" evidence="6">
    <location>
        <begin position="1179"/>
        <end position="1189"/>
    </location>
</feature>
<sequence>MCSDTRGIYTDSCFGLCMPSVRTIVGARMNDDARSLTVGLNAAAATASLACVSIFDAATMAKLGADAVCEVRGREMRVQLGASATIMPDSEDTLSILPTQTALFDVLDPAAKFSGSSKVAMCSSCQGPTAALIGPQVVPEPCNTASASDIKLDASFSKDASGRPLAKISWAQKGSSDVVLGQAVDRANAANGGTGDVRLVIPAVGLPNMAAGTYTIEVKVTSFLGASDTASLTFEKVGPGEAPVVSVMGENTQEFKIADGVKVSAQLLATSVCSGKKVEYTWESIDDTPWAAVPANYKRKDLVIAAPVPGVAAGDSKKLRLRAKFVGSSLESTAEVTLLAIGSPLVAALKGPSGDIKNDRTIVLDGSKSFDPDDPNGNRPMDVSWECVRADYPSPCFAGTNFGEQKGTQWKFKADLLQDNVQHTFRMTVSKGSGAAKRSDTAVVSFTPRSADKKIPTGRITRICSGATCPTRHNADAPLALSLALDATAAGSSIAWKSDQLSNLGTAADVIIPAAQLPASGAVTVEARLTLSGEGSSTQLTIPINGKPVCSKAQGCLQITTNSDTFPTASFTAAISGYTDDGSSLSYDFGTLNFKAGSTYGMRSLAASSTAPTFTFTGLPAGEATLYVCVVDSDGAQTCEDAKVVVKEPPKNFKVADALSSFDVGQLAGSGDVSVLAAGAQALQSLSSFASQGASSSSDAAGAPAAAQQTQEEQRQVQSAIAAKTKAMISSLASSAGSLLDDPQTMSQVVSAVAVLTKTTSQLSSETKSKMLSVANSGIISAHLSKQPLTPNQGSRLLAVVAAGNDVSSECKLPKSATPATGYLSGGDNGLFVSVANLLGRTYPSSPIYVGPDMSAAGAATVNSTDNVHVHFSKPLISACLDEAGEAIANSSCSDSVVPVQLMYLSESSPLLAAGGTRSAGMPGDYTTMSGVVTLTAGSASSLPCDGCTADITIPIWEYADPTQDYICTQLSSTGQLSLSNAIVSSGAVINTASDPAVPTVQCTVSKPGSYLVGRTVKAAVPAQGVPEQLGTGGDGQQAGAGKSGSSQASVIAGSVVGAVGGAMLLAGAALYVMKRRDSAAIEPRFDGAQHGRQHHRHSTGGNQQQRGTIEVDRFVNRTTGDDVDGASTPETVNAPTDFDGGEDEAWTAAGPGPAPTVMWPTMRHSVTGEETRGEPRTTRASAAGAAARRSVEGAGGRRSVEGAARGSASREAPKLHEAW</sequence>
<feature type="domain" description="PKD/REJ-like" evidence="8">
    <location>
        <begin position="273"/>
        <end position="654"/>
    </location>
</feature>
<dbReference type="PANTHER" id="PTHR46730:SF1">
    <property type="entry name" value="PLAT DOMAIN-CONTAINING PROTEIN"/>
    <property type="match status" value="1"/>
</dbReference>
<keyword evidence="5 7" id="KW-0472">Membrane</keyword>
<keyword evidence="4 7" id="KW-1133">Transmembrane helix</keyword>
<evidence type="ECO:0000256" key="3">
    <source>
        <dbReference type="ARBA" id="ARBA00022737"/>
    </source>
</evidence>
<protein>
    <recommendedName>
        <fullName evidence="8">PKD/REJ-like domain-containing protein</fullName>
    </recommendedName>
</protein>
<keyword evidence="2 7" id="KW-0812">Transmembrane</keyword>
<dbReference type="Pfam" id="PF02010">
    <property type="entry name" value="REJ"/>
    <property type="match status" value="1"/>
</dbReference>
<feature type="region of interest" description="Disordered" evidence="6">
    <location>
        <begin position="1089"/>
        <end position="1220"/>
    </location>
</feature>
<dbReference type="PANTHER" id="PTHR46730">
    <property type="entry name" value="POLYCYSTIN-1"/>
    <property type="match status" value="1"/>
</dbReference>
<comment type="subcellular location">
    <subcellularLocation>
        <location evidence="1">Membrane</location>
    </subcellularLocation>
</comment>
<dbReference type="EMBL" id="CP126211">
    <property type="protein sequence ID" value="WIA12839.1"/>
    <property type="molecule type" value="Genomic_DNA"/>
</dbReference>
<organism evidence="9 10">
    <name type="scientific">Tetradesmus obliquus</name>
    <name type="common">Green alga</name>
    <name type="synonym">Acutodesmus obliquus</name>
    <dbReference type="NCBI Taxonomy" id="3088"/>
    <lineage>
        <taxon>Eukaryota</taxon>
        <taxon>Viridiplantae</taxon>
        <taxon>Chlorophyta</taxon>
        <taxon>core chlorophytes</taxon>
        <taxon>Chlorophyceae</taxon>
        <taxon>CS clade</taxon>
        <taxon>Sphaeropleales</taxon>
        <taxon>Scenedesmaceae</taxon>
        <taxon>Tetradesmus</taxon>
    </lineage>
</organism>
<keyword evidence="3" id="KW-0677">Repeat</keyword>
<evidence type="ECO:0000313" key="10">
    <source>
        <dbReference type="Proteomes" id="UP001244341"/>
    </source>
</evidence>
<dbReference type="Proteomes" id="UP001244341">
    <property type="component" value="Chromosome 4b"/>
</dbReference>
<evidence type="ECO:0000256" key="1">
    <source>
        <dbReference type="ARBA" id="ARBA00004370"/>
    </source>
</evidence>
<proteinExistence type="predicted"/>
<feature type="compositionally biased region" description="Gly residues" evidence="6">
    <location>
        <begin position="1031"/>
        <end position="1043"/>
    </location>
</feature>
<reference evidence="9 10" key="1">
    <citation type="submission" date="2023-05" db="EMBL/GenBank/DDBJ databases">
        <title>A 100% complete, gapless, phased diploid assembly of the Scenedesmus obliquus UTEX 3031 genome.</title>
        <authorList>
            <person name="Biondi T.C."/>
            <person name="Hanschen E.R."/>
            <person name="Kwon T."/>
            <person name="Eng W."/>
            <person name="Kruse C.P.S."/>
            <person name="Koehler S.I."/>
            <person name="Kunde Y."/>
            <person name="Gleasner C.D."/>
            <person name="You Mak K.T."/>
            <person name="Polle J."/>
            <person name="Hovde B.T."/>
            <person name="Starkenburg S.R."/>
        </authorList>
    </citation>
    <scope>NUCLEOTIDE SEQUENCE [LARGE SCALE GENOMIC DNA]</scope>
    <source>
        <strain evidence="9 10">DOE0152z</strain>
    </source>
</reference>
<accession>A0ABY8TUN1</accession>
<evidence type="ECO:0000259" key="8">
    <source>
        <dbReference type="Pfam" id="PF02010"/>
    </source>
</evidence>
<gene>
    <name evidence="9" type="ORF">OEZ85_006466</name>
</gene>
<feature type="region of interest" description="Disordered" evidence="6">
    <location>
        <begin position="1026"/>
        <end position="1046"/>
    </location>
</feature>
<feature type="compositionally biased region" description="Basic and acidic residues" evidence="6">
    <location>
        <begin position="1167"/>
        <end position="1178"/>
    </location>
</feature>
<evidence type="ECO:0000256" key="2">
    <source>
        <dbReference type="ARBA" id="ARBA00022692"/>
    </source>
</evidence>
<keyword evidence="10" id="KW-1185">Reference proteome</keyword>
<name>A0ABY8TUN1_TETOB</name>
<feature type="region of interest" description="Disordered" evidence="6">
    <location>
        <begin position="697"/>
        <end position="717"/>
    </location>
</feature>
<evidence type="ECO:0000256" key="5">
    <source>
        <dbReference type="ARBA" id="ARBA00023136"/>
    </source>
</evidence>
<evidence type="ECO:0000256" key="4">
    <source>
        <dbReference type="ARBA" id="ARBA00022989"/>
    </source>
</evidence>
<evidence type="ECO:0000256" key="6">
    <source>
        <dbReference type="SAM" id="MobiDB-lite"/>
    </source>
</evidence>
<feature type="transmembrane region" description="Helical" evidence="7">
    <location>
        <begin position="1051"/>
        <end position="1073"/>
    </location>
</feature>